<keyword evidence="8" id="KW-0094">Blood coagulation</keyword>
<keyword evidence="10 18" id="KW-1015">Disulfide bond</keyword>
<keyword evidence="2" id="KW-1003">Cell membrane</keyword>
<feature type="transmembrane region" description="Helical" evidence="21">
    <location>
        <begin position="168"/>
        <end position="190"/>
    </location>
</feature>
<comment type="function">
    <text evidence="14">Receptor for activated thrombin or trypsin coupled to G proteins that stimulate phosphoinositide hydrolysis. May play a role in platelets activation.</text>
</comment>
<evidence type="ECO:0000256" key="13">
    <source>
        <dbReference type="ARBA" id="ARBA00023224"/>
    </source>
</evidence>
<protein>
    <recommendedName>
        <fullName evidence="15">Proteinase-activated receptor 4</fullName>
    </recommendedName>
    <alternativeName>
        <fullName evidence="17">Coagulation factor II receptor-like 3</fullName>
    </alternativeName>
    <alternativeName>
        <fullName evidence="16">Thrombin receptor-like 3</fullName>
    </alternativeName>
</protein>
<dbReference type="InterPro" id="IPR003944">
    <property type="entry name" value="Prot_act_rcpt_4"/>
</dbReference>
<keyword evidence="4" id="KW-0356">Hemostasis</keyword>
<evidence type="ECO:0000256" key="1">
    <source>
        <dbReference type="ARBA" id="ARBA00004651"/>
    </source>
</evidence>
<dbReference type="InterPro" id="IPR017452">
    <property type="entry name" value="GPCR_Rhodpsn_7TM"/>
</dbReference>
<evidence type="ECO:0000259" key="22">
    <source>
        <dbReference type="PROSITE" id="PS50262"/>
    </source>
</evidence>
<dbReference type="GO" id="GO:0005886">
    <property type="term" value="C:plasma membrane"/>
    <property type="evidence" value="ECO:0007669"/>
    <property type="project" value="UniProtKB-SubCell"/>
</dbReference>
<evidence type="ECO:0000256" key="21">
    <source>
        <dbReference type="SAM" id="Phobius"/>
    </source>
</evidence>
<feature type="transmembrane region" description="Helical" evidence="21">
    <location>
        <begin position="218"/>
        <end position="249"/>
    </location>
</feature>
<feature type="domain" description="G-protein coupled receptors family 1 profile" evidence="22">
    <location>
        <begin position="71"/>
        <end position="317"/>
    </location>
</feature>
<keyword evidence="3 19" id="KW-0812">Transmembrane</keyword>
<evidence type="ECO:0000256" key="16">
    <source>
        <dbReference type="ARBA" id="ARBA00080351"/>
    </source>
</evidence>
<evidence type="ECO:0000256" key="5">
    <source>
        <dbReference type="ARBA" id="ARBA00022729"/>
    </source>
</evidence>
<proteinExistence type="inferred from homology"/>
<reference evidence="23" key="1">
    <citation type="submission" date="2020-10" db="EMBL/GenBank/DDBJ databases">
        <title>Feather gene expression reveals the developmental basis of iridescence in African starlings.</title>
        <authorList>
            <person name="Rubenstein D.R."/>
        </authorList>
    </citation>
    <scope>NUCLEOTIDE SEQUENCE</scope>
    <source>
        <strain evidence="23">SS15</strain>
        <tissue evidence="23">Liver</tissue>
    </source>
</reference>
<evidence type="ECO:0000256" key="10">
    <source>
        <dbReference type="ARBA" id="ARBA00023157"/>
    </source>
</evidence>
<keyword evidence="7 19" id="KW-0297">G-protein coupled receptor</keyword>
<keyword evidence="5" id="KW-0732">Signal</keyword>
<feature type="compositionally biased region" description="Basic and acidic residues" evidence="20">
    <location>
        <begin position="477"/>
        <end position="490"/>
    </location>
</feature>
<feature type="compositionally biased region" description="Polar residues" evidence="20">
    <location>
        <begin position="1"/>
        <end position="17"/>
    </location>
</feature>
<keyword evidence="6 21" id="KW-1133">Transmembrane helix</keyword>
<sequence>MVNYSQNSTSEQASTPGVTPCPRAIPGDQATVNNVTYLLIPEATRAQLGSAVTVLLIPCLYSLVFLLGLPANALALWVLATRAERRTSTVFLMNLAAADLLLTCVLPFKISYYFLGNHWPFGEGLCRLTTALFYGNMYCSVLLLTCISVDRYLAVAHPFSSRAFRTPSLAAGACAAVWLCAAALTLPLALQQQSYPLLGAGLTLCHDVLPRHEDDGFYFHYFVALIACAFLLPLALLLLSSGAVLRVLLSQGSRYCHAAKLTALVVITLVVFYAPSNVLLLLHYSRPCSRLHGRLYLSYMVSLALSTCNSCADPFVYYYVSEDFREKIKINDGYKKHEQQTWDRGKLWTLSQGGAEISFIPVMGEKATTVGFATLLGAGQTQGVQPVTPGIGTGQQSQGLGKEYQDQNMLCWMPTLRRKEAEKAASSPCQHIVQHKEGSPTSSLPLLGLQTPTRGQQTAADMEPFSPGSGFEFSQGSKEDAQKAGKWTEK</sequence>
<evidence type="ECO:0000256" key="15">
    <source>
        <dbReference type="ARBA" id="ARBA00073808"/>
    </source>
</evidence>
<dbReference type="PROSITE" id="PS50262">
    <property type="entry name" value="G_PROTEIN_RECEP_F1_2"/>
    <property type="match status" value="1"/>
</dbReference>
<feature type="transmembrane region" description="Helical" evidence="21">
    <location>
        <begin position="55"/>
        <end position="79"/>
    </location>
</feature>
<dbReference type="Gene3D" id="1.20.1070.10">
    <property type="entry name" value="Rhodopsin 7-helix transmembrane proteins"/>
    <property type="match status" value="1"/>
</dbReference>
<evidence type="ECO:0000313" key="24">
    <source>
        <dbReference type="EMBL" id="KAI1230512.1"/>
    </source>
</evidence>
<evidence type="ECO:0000256" key="7">
    <source>
        <dbReference type="ARBA" id="ARBA00023040"/>
    </source>
</evidence>
<dbReference type="FunFam" id="1.20.1070.10:FF:000230">
    <property type="entry name" value="F2R-like thrombin or trypsin receptor 3"/>
    <property type="match status" value="1"/>
</dbReference>
<dbReference type="PROSITE" id="PS00237">
    <property type="entry name" value="G_PROTEIN_RECEP_F1_1"/>
    <property type="match status" value="1"/>
</dbReference>
<dbReference type="InterPro" id="IPR000276">
    <property type="entry name" value="GPCR_Rhodpsn"/>
</dbReference>
<feature type="transmembrane region" description="Helical" evidence="21">
    <location>
        <begin position="135"/>
        <end position="156"/>
    </location>
</feature>
<evidence type="ECO:0000256" key="2">
    <source>
        <dbReference type="ARBA" id="ARBA00022475"/>
    </source>
</evidence>
<evidence type="ECO:0000256" key="17">
    <source>
        <dbReference type="ARBA" id="ARBA00082892"/>
    </source>
</evidence>
<comment type="subcellular location">
    <subcellularLocation>
        <location evidence="1">Cell membrane</location>
        <topology evidence="1">Multi-pass membrane protein</topology>
    </subcellularLocation>
</comment>
<dbReference type="OrthoDB" id="8716763at2759"/>
<evidence type="ECO:0000256" key="14">
    <source>
        <dbReference type="ARBA" id="ARBA00053164"/>
    </source>
</evidence>
<evidence type="ECO:0000313" key="25">
    <source>
        <dbReference type="Proteomes" id="UP000618051"/>
    </source>
</evidence>
<evidence type="ECO:0000256" key="8">
    <source>
        <dbReference type="ARBA" id="ARBA00023084"/>
    </source>
</evidence>
<keyword evidence="13 19" id="KW-0807">Transducer</keyword>
<dbReference type="PANTHER" id="PTHR24232:SF22">
    <property type="entry name" value="PROTEINASE-ACTIVATED RECEPTOR 4"/>
    <property type="match status" value="1"/>
</dbReference>
<feature type="transmembrane region" description="Helical" evidence="21">
    <location>
        <begin position="261"/>
        <end position="284"/>
    </location>
</feature>
<dbReference type="SUPFAM" id="SSF81321">
    <property type="entry name" value="Family A G protein-coupled receptor-like"/>
    <property type="match status" value="1"/>
</dbReference>
<evidence type="ECO:0000256" key="18">
    <source>
        <dbReference type="PIRSR" id="PIRSR603912-52"/>
    </source>
</evidence>
<evidence type="ECO:0000256" key="3">
    <source>
        <dbReference type="ARBA" id="ARBA00022692"/>
    </source>
</evidence>
<gene>
    <name evidence="24" type="ORF">IHE44_0009972</name>
    <name evidence="23" type="ORF">IHE44_010021</name>
</gene>
<dbReference type="Pfam" id="PF00001">
    <property type="entry name" value="7tm_1"/>
    <property type="match status" value="1"/>
</dbReference>
<dbReference type="GO" id="GO:0007200">
    <property type="term" value="P:phospholipase C-activating G protein-coupled receptor signaling pathway"/>
    <property type="evidence" value="ECO:0007669"/>
    <property type="project" value="TreeGrafter"/>
</dbReference>
<evidence type="ECO:0000256" key="12">
    <source>
        <dbReference type="ARBA" id="ARBA00023180"/>
    </source>
</evidence>
<feature type="compositionally biased region" description="Low complexity" evidence="20">
    <location>
        <begin position="439"/>
        <end position="453"/>
    </location>
</feature>
<keyword evidence="25" id="KW-1185">Reference proteome</keyword>
<dbReference type="PANTHER" id="PTHR24232">
    <property type="entry name" value="G-PROTEIN COUPLED RECEPTOR"/>
    <property type="match status" value="1"/>
</dbReference>
<dbReference type="PRINTS" id="PR01430">
    <property type="entry name" value="PROTEASEAR4"/>
</dbReference>
<feature type="region of interest" description="Disordered" evidence="20">
    <location>
        <begin position="1"/>
        <end position="22"/>
    </location>
</feature>
<dbReference type="GO" id="GO:0035025">
    <property type="term" value="P:positive regulation of Rho protein signal transduction"/>
    <property type="evidence" value="ECO:0007669"/>
    <property type="project" value="TreeGrafter"/>
</dbReference>
<dbReference type="PRINTS" id="PR00237">
    <property type="entry name" value="GPCRRHODOPSN"/>
</dbReference>
<keyword evidence="11 19" id="KW-0675">Receptor</keyword>
<evidence type="ECO:0000256" key="19">
    <source>
        <dbReference type="RuleBase" id="RU000688"/>
    </source>
</evidence>
<feature type="region of interest" description="Disordered" evidence="20">
    <location>
        <begin position="433"/>
        <end position="490"/>
    </location>
</feature>
<dbReference type="CDD" id="cd15372">
    <property type="entry name" value="7tmA_PAR4"/>
    <property type="match status" value="1"/>
</dbReference>
<feature type="disulfide bond" evidence="18">
    <location>
        <begin position="126"/>
        <end position="205"/>
    </location>
</feature>
<dbReference type="InterPro" id="IPR003912">
    <property type="entry name" value="Protea_act_rcpt"/>
</dbReference>
<evidence type="ECO:0000256" key="11">
    <source>
        <dbReference type="ARBA" id="ARBA00023170"/>
    </source>
</evidence>
<feature type="transmembrane region" description="Helical" evidence="21">
    <location>
        <begin position="296"/>
        <end position="320"/>
    </location>
</feature>
<dbReference type="GO" id="GO:0030168">
    <property type="term" value="P:platelet activation"/>
    <property type="evidence" value="ECO:0007669"/>
    <property type="project" value="UniProtKB-ARBA"/>
</dbReference>
<reference evidence="24 25" key="2">
    <citation type="journal article" date="2021" name="J. Hered.">
        <title>Feather Gene Expression Elucidates the Developmental Basis of Plumage Iridescence in African Starlings.</title>
        <authorList>
            <person name="Rubenstein D.R."/>
            <person name="Corvelo A."/>
            <person name="MacManes M.D."/>
            <person name="Maia R."/>
            <person name="Narzisi G."/>
            <person name="Rousaki A."/>
            <person name="Vandenabeele P."/>
            <person name="Shawkey M.D."/>
            <person name="Solomon J."/>
        </authorList>
    </citation>
    <scope>NUCLEOTIDE SEQUENCE [LARGE SCALE GENOMIC DNA]</scope>
    <source>
        <strain evidence="24">SS15</strain>
    </source>
</reference>
<accession>A0A835TPZ2</accession>
<evidence type="ECO:0000256" key="20">
    <source>
        <dbReference type="SAM" id="MobiDB-lite"/>
    </source>
</evidence>
<dbReference type="AlphaFoldDB" id="A0A835TPZ2"/>
<dbReference type="PRINTS" id="PR01428">
    <property type="entry name" value="PROTEASEAR"/>
</dbReference>
<evidence type="ECO:0000256" key="9">
    <source>
        <dbReference type="ARBA" id="ARBA00023136"/>
    </source>
</evidence>
<keyword evidence="12" id="KW-0325">Glycoprotein</keyword>
<name>A0A835TPZ2_9PASS</name>
<comment type="caution">
    <text evidence="23">The sequence shown here is derived from an EMBL/GenBank/DDBJ whole genome shotgun (WGS) entry which is preliminary data.</text>
</comment>
<organism evidence="23">
    <name type="scientific">Lamprotornis superbus</name>
    <dbReference type="NCBI Taxonomy" id="245042"/>
    <lineage>
        <taxon>Eukaryota</taxon>
        <taxon>Metazoa</taxon>
        <taxon>Chordata</taxon>
        <taxon>Craniata</taxon>
        <taxon>Vertebrata</taxon>
        <taxon>Euteleostomi</taxon>
        <taxon>Archelosauria</taxon>
        <taxon>Archosauria</taxon>
        <taxon>Dinosauria</taxon>
        <taxon>Saurischia</taxon>
        <taxon>Theropoda</taxon>
        <taxon>Coelurosauria</taxon>
        <taxon>Aves</taxon>
        <taxon>Neognathae</taxon>
        <taxon>Neoaves</taxon>
        <taxon>Telluraves</taxon>
        <taxon>Australaves</taxon>
        <taxon>Passeriformes</taxon>
        <taxon>Sturnidae</taxon>
        <taxon>Lamprotornis</taxon>
    </lineage>
</organism>
<keyword evidence="9 21" id="KW-0472">Membrane</keyword>
<dbReference type="GO" id="GO:0015057">
    <property type="term" value="F:thrombin-activated receptor activity"/>
    <property type="evidence" value="ECO:0007669"/>
    <property type="project" value="InterPro"/>
</dbReference>
<dbReference type="EMBL" id="JADDUC010000406">
    <property type="protein sequence ID" value="KAG0113718.1"/>
    <property type="molecule type" value="Genomic_DNA"/>
</dbReference>
<feature type="transmembrane region" description="Helical" evidence="21">
    <location>
        <begin position="91"/>
        <end position="115"/>
    </location>
</feature>
<evidence type="ECO:0000256" key="4">
    <source>
        <dbReference type="ARBA" id="ARBA00022696"/>
    </source>
</evidence>
<comment type="similarity">
    <text evidence="19">Belongs to the G-protein coupled receptor 1 family.</text>
</comment>
<dbReference type="EMBL" id="JADDUC020000030">
    <property type="protein sequence ID" value="KAI1230512.1"/>
    <property type="molecule type" value="Genomic_DNA"/>
</dbReference>
<reference evidence="24" key="3">
    <citation type="submission" date="2022-01" db="EMBL/GenBank/DDBJ databases">
        <authorList>
            <person name="Rubenstein D.R."/>
        </authorList>
    </citation>
    <scope>NUCLEOTIDE SEQUENCE</scope>
    <source>
        <strain evidence="24">SS15</strain>
        <tissue evidence="24">Liver</tissue>
    </source>
</reference>
<evidence type="ECO:0000256" key="6">
    <source>
        <dbReference type="ARBA" id="ARBA00022989"/>
    </source>
</evidence>
<evidence type="ECO:0000313" key="23">
    <source>
        <dbReference type="EMBL" id="KAG0113718.1"/>
    </source>
</evidence>
<dbReference type="Proteomes" id="UP000618051">
    <property type="component" value="Unassembled WGS sequence"/>
</dbReference>